<evidence type="ECO:0000256" key="9">
    <source>
        <dbReference type="RuleBase" id="RU003640"/>
    </source>
</evidence>
<organism evidence="10">
    <name type="scientific">Brachyuropus grewingkii</name>
    <dbReference type="NCBI Taxonomy" id="686699"/>
    <lineage>
        <taxon>Eukaryota</taxon>
        <taxon>Metazoa</taxon>
        <taxon>Ecdysozoa</taxon>
        <taxon>Arthropoda</taxon>
        <taxon>Crustacea</taxon>
        <taxon>Multicrustacea</taxon>
        <taxon>Malacostraca</taxon>
        <taxon>Eumalacostraca</taxon>
        <taxon>Peracarida</taxon>
        <taxon>Amphipoda</taxon>
        <taxon>Senticaudata</taxon>
        <taxon>Gammarida</taxon>
        <taxon>Gammaridira</taxon>
        <taxon>Gammaroidea</taxon>
        <taxon>Acanthogammaridae</taxon>
        <taxon>Acanthogammarinae</taxon>
        <taxon>Brachyuropus</taxon>
    </lineage>
</organism>
<protein>
    <recommendedName>
        <fullName evidence="3 9">NADH-ubiquinone oxidoreductase chain 3</fullName>
        <ecNumber evidence="9">7.1.1.2</ecNumber>
    </recommendedName>
</protein>
<keyword evidence="9" id="KW-0520">NAD</keyword>
<geneLocation type="mitochondrion" evidence="10"/>
<comment type="similarity">
    <text evidence="2 9">Belongs to the complex I subunit 3 family.</text>
</comment>
<evidence type="ECO:0000256" key="4">
    <source>
        <dbReference type="ARBA" id="ARBA00022448"/>
    </source>
</evidence>
<dbReference type="GeneID" id="22975944"/>
<dbReference type="GO" id="GO:0031966">
    <property type="term" value="C:mitochondrial membrane"/>
    <property type="evidence" value="ECO:0007669"/>
    <property type="project" value="UniProtKB-SubCell"/>
</dbReference>
<reference evidence="10" key="2">
    <citation type="journal article" date="2016" name="Mitochondrial DNA">
        <title>The complete mitochondrial genome of a deep-water Baikalian amphipoda Brachyuropus grewingkii (Dybowsky, 1874).</title>
        <authorList>
            <person name="Romanova E.V."/>
            <person name="Mikhailov K.V."/>
            <person name="Logacheva M.D."/>
            <person name="Kamaltynov R.M."/>
            <person name="Aleoshin V.V."/>
            <person name="Sherbakov D.Y."/>
        </authorList>
    </citation>
    <scope>NUCLEOTIDE SEQUENCE</scope>
</reference>
<evidence type="ECO:0000256" key="3">
    <source>
        <dbReference type="ARBA" id="ARBA00021007"/>
    </source>
</evidence>
<keyword evidence="9" id="KW-0249">Electron transport</keyword>
<evidence type="ECO:0000256" key="5">
    <source>
        <dbReference type="ARBA" id="ARBA00022692"/>
    </source>
</evidence>
<dbReference type="PANTHER" id="PTHR11058">
    <property type="entry name" value="NADH-UBIQUINONE OXIDOREDUCTASE CHAIN 3"/>
    <property type="match status" value="1"/>
</dbReference>
<dbReference type="InterPro" id="IPR000440">
    <property type="entry name" value="NADH_UbQ/plastoQ_OxRdtase_su3"/>
</dbReference>
<dbReference type="EC" id="7.1.1.2" evidence="9"/>
<evidence type="ECO:0000256" key="7">
    <source>
        <dbReference type="ARBA" id="ARBA00023136"/>
    </source>
</evidence>
<dbReference type="Gene3D" id="1.20.58.1610">
    <property type="entry name" value="NADH:ubiquinone/plastoquinone oxidoreductase, chain 3"/>
    <property type="match status" value="1"/>
</dbReference>
<feature type="transmembrane region" description="Helical" evidence="9">
    <location>
        <begin position="86"/>
        <end position="105"/>
    </location>
</feature>
<keyword evidence="9" id="KW-0830">Ubiquinone</keyword>
<sequence>MPIIALTLMVSLFISVLLASLALTAGKKSMLDREKLTSFECGFDSNKKARAPFSLRFFMITILFLIFDVEITLLLPLGFLTPYSDPLMITLTASALALVLILGLVHEWNQGALAWAS</sequence>
<dbReference type="EMBL" id="KP161875">
    <property type="protein sequence ID" value="AJF22806.1"/>
    <property type="molecule type" value="Genomic_DNA"/>
</dbReference>
<comment type="subcellular location">
    <subcellularLocation>
        <location evidence="1">Membrane</location>
    </subcellularLocation>
    <subcellularLocation>
        <location evidence="9">Mitochondrion membrane</location>
        <topology evidence="9">Multi-pass membrane protein</topology>
    </subcellularLocation>
</comment>
<reference evidence="10" key="1">
    <citation type="journal article" date="2016" name="BMC Genomics">
        <title>Evolution of mitochondrial genomes in Baikalian amphipods.</title>
        <authorList>
            <person name="Romanova E.V."/>
            <person name="Aleoshin V.V."/>
            <person name="Kamaltynov R.M."/>
            <person name="Mikhailov K.V."/>
            <person name="Logacheva M.D."/>
            <person name="Sirotinina E.A."/>
            <person name="Gornov A.Y."/>
            <person name="Anikin A.S."/>
            <person name="Sherbakov D.Y."/>
        </authorList>
    </citation>
    <scope>NUCLEOTIDE SEQUENCE</scope>
</reference>
<keyword evidence="5 9" id="KW-0812">Transmembrane</keyword>
<feature type="transmembrane region" description="Helical" evidence="9">
    <location>
        <begin position="57"/>
        <end position="80"/>
    </location>
</feature>
<keyword evidence="7 9" id="KW-0472">Membrane</keyword>
<evidence type="ECO:0000256" key="2">
    <source>
        <dbReference type="ARBA" id="ARBA00008472"/>
    </source>
</evidence>
<keyword evidence="9 10" id="KW-0496">Mitochondrion</keyword>
<dbReference type="GO" id="GO:0008137">
    <property type="term" value="F:NADH dehydrogenase (ubiquinone) activity"/>
    <property type="evidence" value="ECO:0007669"/>
    <property type="project" value="UniProtKB-UniRule"/>
</dbReference>
<proteinExistence type="inferred from homology"/>
<comment type="function">
    <text evidence="9">Core subunit of the mitochondrial membrane respiratory chain NADH dehydrogenase (Complex I) which catalyzes electron transfer from NADH through the respiratory chain, using ubiquinone as an electron acceptor. Essential for the catalytic activity of complex I.</text>
</comment>
<evidence type="ECO:0000256" key="6">
    <source>
        <dbReference type="ARBA" id="ARBA00022989"/>
    </source>
</evidence>
<keyword evidence="9" id="KW-0679">Respiratory chain</keyword>
<accession>A0A0U1YU52</accession>
<dbReference type="SMR" id="A0A0U1YU52"/>
<name>A0A0U1YU52_9CRUS</name>
<keyword evidence="9" id="KW-1278">Translocase</keyword>
<evidence type="ECO:0000256" key="8">
    <source>
        <dbReference type="ARBA" id="ARBA00049551"/>
    </source>
</evidence>
<dbReference type="InterPro" id="IPR038430">
    <property type="entry name" value="NDAH_ubi_oxred_su3_sf"/>
</dbReference>
<keyword evidence="6 9" id="KW-1133">Transmembrane helix</keyword>
<dbReference type="RefSeq" id="YP_009118045.1">
    <property type="nucleotide sequence ID" value="NC_026309.1"/>
</dbReference>
<dbReference type="GO" id="GO:0030964">
    <property type="term" value="C:NADH dehydrogenase complex"/>
    <property type="evidence" value="ECO:0007669"/>
    <property type="project" value="TreeGrafter"/>
</dbReference>
<evidence type="ECO:0000256" key="1">
    <source>
        <dbReference type="ARBA" id="ARBA00004370"/>
    </source>
</evidence>
<keyword evidence="4 9" id="KW-0813">Transport</keyword>
<dbReference type="Pfam" id="PF00507">
    <property type="entry name" value="Oxidored_q4"/>
    <property type="match status" value="1"/>
</dbReference>
<feature type="transmembrane region" description="Helical" evidence="9">
    <location>
        <begin position="6"/>
        <end position="26"/>
    </location>
</feature>
<dbReference type="PANTHER" id="PTHR11058:SF9">
    <property type="entry name" value="NADH-UBIQUINONE OXIDOREDUCTASE CHAIN 3"/>
    <property type="match status" value="1"/>
</dbReference>
<dbReference type="CTD" id="4537"/>
<evidence type="ECO:0000313" key="10">
    <source>
        <dbReference type="EMBL" id="AJF22806.1"/>
    </source>
</evidence>
<dbReference type="AlphaFoldDB" id="A0A0U1YU52"/>
<gene>
    <name evidence="10" type="primary">ND3</name>
</gene>
<comment type="catalytic activity">
    <reaction evidence="8 9">
        <text>a ubiquinone + NADH + 5 H(+)(in) = a ubiquinol + NAD(+) + 4 H(+)(out)</text>
        <dbReference type="Rhea" id="RHEA:29091"/>
        <dbReference type="Rhea" id="RHEA-COMP:9565"/>
        <dbReference type="Rhea" id="RHEA-COMP:9566"/>
        <dbReference type="ChEBI" id="CHEBI:15378"/>
        <dbReference type="ChEBI" id="CHEBI:16389"/>
        <dbReference type="ChEBI" id="CHEBI:17976"/>
        <dbReference type="ChEBI" id="CHEBI:57540"/>
        <dbReference type="ChEBI" id="CHEBI:57945"/>
        <dbReference type="EC" id="7.1.1.2"/>
    </reaction>
</comment>